<evidence type="ECO:0000256" key="5">
    <source>
        <dbReference type="ARBA" id="ARBA00022927"/>
    </source>
</evidence>
<reference evidence="6" key="1">
    <citation type="submission" date="2020-04" db="EMBL/GenBank/DDBJ databases">
        <authorList>
            <person name="Alioto T."/>
            <person name="Alioto T."/>
            <person name="Gomez Garrido J."/>
        </authorList>
    </citation>
    <scope>NUCLEOTIDE SEQUENCE</scope>
    <source>
        <strain evidence="6">A484AB</strain>
    </source>
</reference>
<feature type="non-terminal residue" evidence="6">
    <location>
        <position position="1"/>
    </location>
</feature>
<dbReference type="PANTHER" id="PTHR10527">
    <property type="entry name" value="IMPORTIN BETA"/>
    <property type="match status" value="1"/>
</dbReference>
<dbReference type="InterPro" id="IPR016024">
    <property type="entry name" value="ARM-type_fold"/>
</dbReference>
<dbReference type="Gene3D" id="1.25.10.10">
    <property type="entry name" value="Leucine-rich Repeat Variant"/>
    <property type="match status" value="1"/>
</dbReference>
<feature type="non-terminal residue" evidence="6">
    <location>
        <position position="168"/>
    </location>
</feature>
<evidence type="ECO:0000256" key="4">
    <source>
        <dbReference type="ARBA" id="ARBA00022737"/>
    </source>
</evidence>
<keyword evidence="7" id="KW-1185">Reference proteome</keyword>
<protein>
    <submittedName>
        <fullName evidence="6">Importin-5-like</fullName>
    </submittedName>
</protein>
<keyword evidence="2" id="KW-0813">Transport</keyword>
<name>A0A6S7LSG9_PARCT</name>
<comment type="subcellular location">
    <subcellularLocation>
        <location evidence="1">Cytoplasm</location>
    </subcellularLocation>
</comment>
<organism evidence="6 7">
    <name type="scientific">Paramuricea clavata</name>
    <name type="common">Red gorgonian</name>
    <name type="synonym">Violescent sea-whip</name>
    <dbReference type="NCBI Taxonomy" id="317549"/>
    <lineage>
        <taxon>Eukaryota</taxon>
        <taxon>Metazoa</taxon>
        <taxon>Cnidaria</taxon>
        <taxon>Anthozoa</taxon>
        <taxon>Octocorallia</taxon>
        <taxon>Malacalcyonacea</taxon>
        <taxon>Plexauridae</taxon>
        <taxon>Paramuricea</taxon>
    </lineage>
</organism>
<dbReference type="GO" id="GO:0006606">
    <property type="term" value="P:protein import into nucleus"/>
    <property type="evidence" value="ECO:0007669"/>
    <property type="project" value="InterPro"/>
</dbReference>
<comment type="caution">
    <text evidence="6">The sequence shown here is derived from an EMBL/GenBank/DDBJ whole genome shotgun (WGS) entry which is preliminary data.</text>
</comment>
<dbReference type="EMBL" id="CACRXK020031360">
    <property type="protein sequence ID" value="CAB4043032.1"/>
    <property type="molecule type" value="Genomic_DNA"/>
</dbReference>
<dbReference type="InterPro" id="IPR011989">
    <property type="entry name" value="ARM-like"/>
</dbReference>
<keyword evidence="5" id="KW-0653">Protein transport</keyword>
<accession>A0A6S7LSG9</accession>
<evidence type="ECO:0000256" key="3">
    <source>
        <dbReference type="ARBA" id="ARBA00022490"/>
    </source>
</evidence>
<dbReference type="Pfam" id="PF13513">
    <property type="entry name" value="HEAT_EZ"/>
    <property type="match status" value="1"/>
</dbReference>
<evidence type="ECO:0000256" key="2">
    <source>
        <dbReference type="ARBA" id="ARBA00022448"/>
    </source>
</evidence>
<dbReference type="SUPFAM" id="SSF48371">
    <property type="entry name" value="ARM repeat"/>
    <property type="match status" value="1"/>
</dbReference>
<dbReference type="OrthoDB" id="543373at2759"/>
<evidence type="ECO:0000313" key="7">
    <source>
        <dbReference type="Proteomes" id="UP001152795"/>
    </source>
</evidence>
<dbReference type="Proteomes" id="UP001152795">
    <property type="component" value="Unassembled WGS sequence"/>
</dbReference>
<dbReference type="AlphaFoldDB" id="A0A6S7LSG9"/>
<gene>
    <name evidence="6" type="ORF">PACLA_8A088746</name>
</gene>
<dbReference type="GO" id="GO:0005737">
    <property type="term" value="C:cytoplasm"/>
    <property type="evidence" value="ECO:0007669"/>
    <property type="project" value="UniProtKB-SubCell"/>
</dbReference>
<proteinExistence type="predicted"/>
<keyword evidence="3" id="KW-0963">Cytoplasm</keyword>
<keyword evidence="4" id="KW-0677">Repeat</keyword>
<evidence type="ECO:0000313" key="6">
    <source>
        <dbReference type="EMBL" id="CAB4043032.1"/>
    </source>
</evidence>
<sequence>FLRNAVAGESAIDRFACGIGGKHMLPHIIATVPQMLQNEDWRYRHAGLMAISAVGEGCHKQMLNMLQNLVDSILPFLTDQHPRVRYAACNALGQLSTDFAEGFQQKFHAKVIPGLLHVLDDTENPRVQAHAGAALVNFCEECPKPILLLYLDNTLRKLEVVLRAKLED</sequence>
<evidence type="ECO:0000256" key="1">
    <source>
        <dbReference type="ARBA" id="ARBA00004496"/>
    </source>
</evidence>
<dbReference type="InterPro" id="IPR040122">
    <property type="entry name" value="Importin_beta"/>
</dbReference>